<dbReference type="InParanoid" id="A0A2Y9P639"/>
<evidence type="ECO:0000313" key="2">
    <source>
        <dbReference type="Proteomes" id="UP000248483"/>
    </source>
</evidence>
<gene>
    <name evidence="3" type="primary">LOC111181477</name>
</gene>
<name>A0A2Y9P639_DELLE</name>
<sequence length="134" mass="13709">MVDHDSARGRPRAPTPVSGRPESDRLRSSAGAMGRGGANGAASGAGGAGETGGGPGQRPLGRGGPERAVGAIGIPRRHWGVSFTAASQEGTHRSPQPKTHLCTSSDPGDRALTMVVFTWKEPGPERLLRAEPPS</sequence>
<dbReference type="KEGG" id="dle:111181477"/>
<keyword evidence="2" id="KW-1185">Reference proteome</keyword>
<proteinExistence type="predicted"/>
<evidence type="ECO:0000313" key="3">
    <source>
        <dbReference type="RefSeq" id="XP_022442574.1"/>
    </source>
</evidence>
<protein>
    <submittedName>
        <fullName evidence="3">Uncharacterized protein LOC111181477</fullName>
    </submittedName>
</protein>
<feature type="compositionally biased region" description="Polar residues" evidence="1">
    <location>
        <begin position="84"/>
        <end position="106"/>
    </location>
</feature>
<reference evidence="3" key="1">
    <citation type="submission" date="2025-08" db="UniProtKB">
        <authorList>
            <consortium name="RefSeq"/>
        </authorList>
    </citation>
    <scope>IDENTIFICATION</scope>
    <source>
        <tissue evidence="3">Blood</tissue>
    </source>
</reference>
<dbReference type="RefSeq" id="XP_022442574.1">
    <property type="nucleotide sequence ID" value="XM_022586866.2"/>
</dbReference>
<organism evidence="2 3">
    <name type="scientific">Delphinapterus leucas</name>
    <name type="common">Beluga whale</name>
    <dbReference type="NCBI Taxonomy" id="9749"/>
    <lineage>
        <taxon>Eukaryota</taxon>
        <taxon>Metazoa</taxon>
        <taxon>Chordata</taxon>
        <taxon>Craniata</taxon>
        <taxon>Vertebrata</taxon>
        <taxon>Euteleostomi</taxon>
        <taxon>Mammalia</taxon>
        <taxon>Eutheria</taxon>
        <taxon>Laurasiatheria</taxon>
        <taxon>Artiodactyla</taxon>
        <taxon>Whippomorpha</taxon>
        <taxon>Cetacea</taxon>
        <taxon>Odontoceti</taxon>
        <taxon>Monodontidae</taxon>
        <taxon>Delphinapterus</taxon>
    </lineage>
</organism>
<dbReference type="AlphaFoldDB" id="A0A2Y9P639"/>
<evidence type="ECO:0000256" key="1">
    <source>
        <dbReference type="SAM" id="MobiDB-lite"/>
    </source>
</evidence>
<dbReference type="Proteomes" id="UP000248483">
    <property type="component" value="Unplaced"/>
</dbReference>
<accession>A0A2Y9P639</accession>
<feature type="compositionally biased region" description="Gly residues" evidence="1">
    <location>
        <begin position="33"/>
        <end position="56"/>
    </location>
</feature>
<dbReference type="GeneID" id="111181477"/>
<feature type="region of interest" description="Disordered" evidence="1">
    <location>
        <begin position="1"/>
        <end position="108"/>
    </location>
</feature>